<protein>
    <submittedName>
        <fullName evidence="2">Uncharacterized protein</fullName>
    </submittedName>
</protein>
<accession>A0A212T7X9</accession>
<evidence type="ECO:0000256" key="1">
    <source>
        <dbReference type="SAM" id="Phobius"/>
    </source>
</evidence>
<proteinExistence type="predicted"/>
<keyword evidence="1" id="KW-0812">Transmembrane</keyword>
<dbReference type="EMBL" id="FYEW01000001">
    <property type="protein sequence ID" value="SNC62167.1"/>
    <property type="molecule type" value="Genomic_DNA"/>
</dbReference>
<sequence length="133" mass="14542">MKKLLLTICFLVFSYPFALIYQAIVGGFIGFFVALLLGTDAGDYTTGLWGAVGFIIFSYLVYLTCRPKSPDDQVGPGLLMILVLVAAGLLAFSCRALQPDTSEEAVLPTPEFKTDPDGWEVVDKKSLREVARQ</sequence>
<organism evidence="2 3">
    <name type="scientific">Hymenobacter gelipurpurascens</name>
    <dbReference type="NCBI Taxonomy" id="89968"/>
    <lineage>
        <taxon>Bacteria</taxon>
        <taxon>Pseudomonadati</taxon>
        <taxon>Bacteroidota</taxon>
        <taxon>Cytophagia</taxon>
        <taxon>Cytophagales</taxon>
        <taxon>Hymenobacteraceae</taxon>
        <taxon>Hymenobacter</taxon>
    </lineage>
</organism>
<evidence type="ECO:0000313" key="2">
    <source>
        <dbReference type="EMBL" id="SNC62167.1"/>
    </source>
</evidence>
<dbReference type="Proteomes" id="UP000198131">
    <property type="component" value="Unassembled WGS sequence"/>
</dbReference>
<keyword evidence="3" id="KW-1185">Reference proteome</keyword>
<name>A0A212T7X9_9BACT</name>
<feature type="transmembrane region" description="Helical" evidence="1">
    <location>
        <begin position="46"/>
        <end position="65"/>
    </location>
</feature>
<reference evidence="3" key="1">
    <citation type="submission" date="2017-06" db="EMBL/GenBank/DDBJ databases">
        <authorList>
            <person name="Varghese N."/>
            <person name="Submissions S."/>
        </authorList>
    </citation>
    <scope>NUCLEOTIDE SEQUENCE [LARGE SCALE GENOMIC DNA]</scope>
    <source>
        <strain evidence="3">DSM 11116</strain>
    </source>
</reference>
<keyword evidence="1" id="KW-0472">Membrane</keyword>
<gene>
    <name evidence="2" type="ORF">SAMN06265337_0616</name>
</gene>
<feature type="transmembrane region" description="Helical" evidence="1">
    <location>
        <begin position="77"/>
        <end position="98"/>
    </location>
</feature>
<evidence type="ECO:0000313" key="3">
    <source>
        <dbReference type="Proteomes" id="UP000198131"/>
    </source>
</evidence>
<keyword evidence="1" id="KW-1133">Transmembrane helix</keyword>
<dbReference type="RefSeq" id="WP_088841937.1">
    <property type="nucleotide sequence ID" value="NZ_FYEW01000001.1"/>
</dbReference>
<dbReference type="AlphaFoldDB" id="A0A212T7X9"/>